<name>A0A1L7WHY7_9HELO</name>
<dbReference type="InterPro" id="IPR056002">
    <property type="entry name" value="DUF7580"/>
</dbReference>
<organism evidence="2 3">
    <name type="scientific">Phialocephala subalpina</name>
    <dbReference type="NCBI Taxonomy" id="576137"/>
    <lineage>
        <taxon>Eukaryota</taxon>
        <taxon>Fungi</taxon>
        <taxon>Dikarya</taxon>
        <taxon>Ascomycota</taxon>
        <taxon>Pezizomycotina</taxon>
        <taxon>Leotiomycetes</taxon>
        <taxon>Helotiales</taxon>
        <taxon>Mollisiaceae</taxon>
        <taxon>Phialocephala</taxon>
        <taxon>Phialocephala fortinii species complex</taxon>
    </lineage>
</organism>
<dbReference type="Proteomes" id="UP000184330">
    <property type="component" value="Unassembled WGS sequence"/>
</dbReference>
<proteinExistence type="predicted"/>
<evidence type="ECO:0000313" key="2">
    <source>
        <dbReference type="EMBL" id="CZR52362.1"/>
    </source>
</evidence>
<accession>A0A1L7WHY7</accession>
<dbReference type="OrthoDB" id="3565018at2759"/>
<reference evidence="2 3" key="1">
    <citation type="submission" date="2016-03" db="EMBL/GenBank/DDBJ databases">
        <authorList>
            <person name="Ploux O."/>
        </authorList>
    </citation>
    <scope>NUCLEOTIDE SEQUENCE [LARGE SCALE GENOMIC DNA]</scope>
    <source>
        <strain evidence="2 3">UAMH 11012</strain>
    </source>
</reference>
<feature type="domain" description="DUF7580" evidence="1">
    <location>
        <begin position="328"/>
        <end position="498"/>
    </location>
</feature>
<keyword evidence="3" id="KW-1185">Reference proteome</keyword>
<gene>
    <name evidence="2" type="ORF">PAC_02239</name>
</gene>
<dbReference type="PANTHER" id="PTHR35186:SF4">
    <property type="entry name" value="PRION-INHIBITION AND PROPAGATION HELO DOMAIN-CONTAINING PROTEIN"/>
    <property type="match status" value="1"/>
</dbReference>
<dbReference type="STRING" id="576137.A0A1L7WHY7"/>
<sequence>MTGFEVIGVLLGVYPVVIDGLKLCKAVASGQGIRLLVDDLKDEEIRYTESLGHLFGTEFVNELQARQRDAKTPISYPTPRQQTNLEQRLGRSRTELICSTLEGMKNVLESMQRDIEKARAGEGLFKKEVGYYEKASRSLRQFKFIRRKSTFRDRLLQLKKWNGRLRDHLNSQLLPSSTGSWRKPLPLIGFPRQESFVVDIYDAIHNGYQCQCDVPHPARLGLPELSISTSRHTLTDDTNNSFKLIFPFEDLSENDTASITAAQTFKNGSLKNPQFSASAEDLAERFSRRLSITSSTMTMTMTTTSSSSKSKISRSRWLAIKECPDVGTGHIEDLCKTVRALDAPGDLEHERIGVLSSRDKIYELRRTMTGQETSSFEETIDLDDLLASYQDTLFRNYRFGLALRLSYAVLQFYSTPWIEPNWSWKDFTIAMNGDRPQKGDPLFITHNFYSTRRQVAKSEAARSFGFWAGVGEETLTRLGFALIELGLGRRLSELRQDGSIQADPRMVMTTDQDILDFWTAEGVLDSGLLFQEQGEDYEEVVRVLIKHEFEENCEKKLLSSRKPSFYRDVERLVITPLYGLWTDSWGRRASQLSF</sequence>
<dbReference type="EMBL" id="FJOG01000002">
    <property type="protein sequence ID" value="CZR52362.1"/>
    <property type="molecule type" value="Genomic_DNA"/>
</dbReference>
<dbReference type="AlphaFoldDB" id="A0A1L7WHY7"/>
<dbReference type="PANTHER" id="PTHR35186">
    <property type="entry name" value="ANK_REP_REGION DOMAIN-CONTAINING PROTEIN"/>
    <property type="match status" value="1"/>
</dbReference>
<evidence type="ECO:0000313" key="3">
    <source>
        <dbReference type="Proteomes" id="UP000184330"/>
    </source>
</evidence>
<dbReference type="Pfam" id="PF24476">
    <property type="entry name" value="DUF7580"/>
    <property type="match status" value="1"/>
</dbReference>
<protein>
    <recommendedName>
        <fullName evidence="1">DUF7580 domain-containing protein</fullName>
    </recommendedName>
</protein>
<evidence type="ECO:0000259" key="1">
    <source>
        <dbReference type="Pfam" id="PF24476"/>
    </source>
</evidence>